<evidence type="ECO:0000259" key="3">
    <source>
        <dbReference type="Pfam" id="PF06904"/>
    </source>
</evidence>
<organism evidence="4 5">
    <name type="scientific">Stappia albiluteola</name>
    <dbReference type="NCBI Taxonomy" id="2758565"/>
    <lineage>
        <taxon>Bacteria</taxon>
        <taxon>Pseudomonadati</taxon>
        <taxon>Pseudomonadota</taxon>
        <taxon>Alphaproteobacteria</taxon>
        <taxon>Hyphomicrobiales</taxon>
        <taxon>Stappiaceae</taxon>
        <taxon>Stappia</taxon>
    </lineage>
</organism>
<reference evidence="4 5" key="1">
    <citation type="submission" date="2020-07" db="EMBL/GenBank/DDBJ databases">
        <title>Stappia sp., F7233, whole genome shotgun sequencing project.</title>
        <authorList>
            <person name="Jiang S."/>
            <person name="Liu Z.W."/>
            <person name="Du Z.J."/>
        </authorList>
    </citation>
    <scope>NUCLEOTIDE SEQUENCE [LARGE SCALE GENOMIC DNA]</scope>
    <source>
        <strain evidence="4 5">F7233</strain>
    </source>
</reference>
<keyword evidence="2" id="KW-0732">Signal</keyword>
<evidence type="ECO:0000256" key="2">
    <source>
        <dbReference type="SAM" id="SignalP"/>
    </source>
</evidence>
<feature type="signal peptide" evidence="2">
    <location>
        <begin position="1"/>
        <end position="27"/>
    </location>
</feature>
<feature type="region of interest" description="Disordered" evidence="1">
    <location>
        <begin position="62"/>
        <end position="82"/>
    </location>
</feature>
<feature type="domain" description="Extensin-like C-terminal" evidence="3">
    <location>
        <begin position="139"/>
        <end position="287"/>
    </location>
</feature>
<dbReference type="Pfam" id="PF06904">
    <property type="entry name" value="Extensin-like_C"/>
    <property type="match status" value="1"/>
</dbReference>
<dbReference type="InterPro" id="IPR009683">
    <property type="entry name" value="Extensin-like_C"/>
</dbReference>
<dbReference type="AlphaFoldDB" id="A0A839AFN1"/>
<comment type="caution">
    <text evidence="4">The sequence shown here is derived from an EMBL/GenBank/DDBJ whole genome shotgun (WGS) entry which is preliminary data.</text>
</comment>
<dbReference type="PROSITE" id="PS51257">
    <property type="entry name" value="PROKAR_LIPOPROTEIN"/>
    <property type="match status" value="1"/>
</dbReference>
<sequence length="300" mass="32667">MRPFLPVFLWLAAACLPHLLASGQSSASPLAPERLEVLKIGETEKPPQPLLVPPFEKVPPEGPVGSILRVPPKPQRPSATLNPADLRWSSGSTIEAFPGGRKSAEKRHWIEQWMFLRMRKTETCPLAIGNLQVLSPVSGPDDCRVEKPVHLAALGPGGGVRLPGLALLDCEFAMMVERFLVDDASDAALLQLGERLVSVEISQSYACGTPFGEGALEAREHHAGRAIDITAFHLDNDRVISVAESFGDRNEDGEFLDVVFRKACTHFSGMLRHEGPAEGSAVLHLDDRCDGEDCKERVCE</sequence>
<accession>A0A839AFN1</accession>
<dbReference type="EMBL" id="JACFXV010000053">
    <property type="protein sequence ID" value="MBA5777838.1"/>
    <property type="molecule type" value="Genomic_DNA"/>
</dbReference>
<evidence type="ECO:0000313" key="5">
    <source>
        <dbReference type="Proteomes" id="UP000541109"/>
    </source>
</evidence>
<proteinExistence type="predicted"/>
<feature type="chain" id="PRO_5032277579" evidence="2">
    <location>
        <begin position="28"/>
        <end position="300"/>
    </location>
</feature>
<keyword evidence="5" id="KW-1185">Reference proteome</keyword>
<evidence type="ECO:0000313" key="4">
    <source>
        <dbReference type="EMBL" id="MBA5777838.1"/>
    </source>
</evidence>
<gene>
    <name evidence="4" type="ORF">H2509_11960</name>
</gene>
<protein>
    <submittedName>
        <fullName evidence="4">Extensin family protein</fullName>
    </submittedName>
</protein>
<evidence type="ECO:0000256" key="1">
    <source>
        <dbReference type="SAM" id="MobiDB-lite"/>
    </source>
</evidence>
<name>A0A839AFN1_9HYPH</name>
<dbReference type="Proteomes" id="UP000541109">
    <property type="component" value="Unassembled WGS sequence"/>
</dbReference>
<dbReference type="RefSeq" id="WP_182165558.1">
    <property type="nucleotide sequence ID" value="NZ_JACFXV010000053.1"/>
</dbReference>